<dbReference type="RefSeq" id="WP_157634858.1">
    <property type="nucleotide sequence ID" value="NZ_AP024903.1"/>
</dbReference>
<sequence>MNSETQAQKQIIAGLKTIGDNFLKTTKHLRKVEKNCRDAATKFEQMSR</sequence>
<dbReference type="Proteomes" id="UP001279860">
    <property type="component" value="Unassembled WGS sequence"/>
</dbReference>
<evidence type="ECO:0000313" key="1">
    <source>
        <dbReference type="EMBL" id="MDW6092834.1"/>
    </source>
</evidence>
<reference evidence="1 2" key="1">
    <citation type="submission" date="2023-11" db="EMBL/GenBank/DDBJ databases">
        <title>Plant-associative lifestyle of Vibrio porteresiae and its evolutionary dynamics.</title>
        <authorList>
            <person name="Rameshkumar N."/>
            <person name="Kirti K."/>
        </authorList>
    </citation>
    <scope>NUCLEOTIDE SEQUENCE [LARGE SCALE GENOMIC DNA]</scope>
    <source>
        <strain evidence="1 2">MSSRF7</strain>
    </source>
</reference>
<dbReference type="EMBL" id="JAWRCP010000001">
    <property type="protein sequence ID" value="MDW6092834.1"/>
    <property type="molecule type" value="Genomic_DNA"/>
</dbReference>
<accession>A0ABU4IU74</accession>
<protein>
    <submittedName>
        <fullName evidence="1">Uncharacterized protein</fullName>
    </submittedName>
</protein>
<organism evidence="1 2">
    <name type="scientific">Vibrio rhizosphaerae</name>
    <dbReference type="NCBI Taxonomy" id="398736"/>
    <lineage>
        <taxon>Bacteria</taxon>
        <taxon>Pseudomonadati</taxon>
        <taxon>Pseudomonadota</taxon>
        <taxon>Gammaproteobacteria</taxon>
        <taxon>Vibrionales</taxon>
        <taxon>Vibrionaceae</taxon>
        <taxon>Vibrio</taxon>
    </lineage>
</organism>
<comment type="caution">
    <text evidence="1">The sequence shown here is derived from an EMBL/GenBank/DDBJ whole genome shotgun (WGS) entry which is preliminary data.</text>
</comment>
<name>A0ABU4IU74_9VIBR</name>
<keyword evidence="2" id="KW-1185">Reference proteome</keyword>
<evidence type="ECO:0000313" key="2">
    <source>
        <dbReference type="Proteomes" id="UP001279860"/>
    </source>
</evidence>
<proteinExistence type="predicted"/>
<gene>
    <name evidence="1" type="ORF">SBX64_09775</name>
</gene>